<name>A0A1Y6BBE1_9PROT</name>
<organism evidence="7 8">
    <name type="scientific">Tistlia consotensis USBA 355</name>
    <dbReference type="NCBI Taxonomy" id="560819"/>
    <lineage>
        <taxon>Bacteria</taxon>
        <taxon>Pseudomonadati</taxon>
        <taxon>Pseudomonadota</taxon>
        <taxon>Alphaproteobacteria</taxon>
        <taxon>Rhodospirillales</taxon>
        <taxon>Rhodovibrionaceae</taxon>
        <taxon>Tistlia</taxon>
    </lineage>
</organism>
<accession>A0A1Y6BBE1</accession>
<dbReference type="InterPro" id="IPR000873">
    <property type="entry name" value="AMP-dep_synth/lig_dom"/>
</dbReference>
<dbReference type="GO" id="GO:0005524">
    <property type="term" value="F:ATP binding"/>
    <property type="evidence" value="ECO:0007669"/>
    <property type="project" value="UniProtKB-KW"/>
</dbReference>
<evidence type="ECO:0000256" key="3">
    <source>
        <dbReference type="ARBA" id="ARBA00022741"/>
    </source>
</evidence>
<evidence type="ECO:0000256" key="1">
    <source>
        <dbReference type="ARBA" id="ARBA00006432"/>
    </source>
</evidence>
<dbReference type="Pfam" id="PF00501">
    <property type="entry name" value="AMP-binding"/>
    <property type="match status" value="1"/>
</dbReference>
<keyword evidence="4" id="KW-0067">ATP-binding</keyword>
<dbReference type="InterPro" id="IPR045310">
    <property type="entry name" value="Pcs60-like"/>
</dbReference>
<proteinExistence type="inferred from homology"/>
<dbReference type="RefSeq" id="WP_085120795.1">
    <property type="nucleotide sequence ID" value="NZ_FWZX01000001.1"/>
</dbReference>
<dbReference type="Pfam" id="PF13193">
    <property type="entry name" value="AMP-binding_C"/>
    <property type="match status" value="1"/>
</dbReference>
<keyword evidence="8" id="KW-1185">Reference proteome</keyword>
<keyword evidence="3" id="KW-0547">Nucleotide-binding</keyword>
<dbReference type="CDD" id="cd05926">
    <property type="entry name" value="FACL_fum10p_like"/>
    <property type="match status" value="1"/>
</dbReference>
<reference evidence="7 8" key="1">
    <citation type="submission" date="2017-04" db="EMBL/GenBank/DDBJ databases">
        <authorList>
            <person name="Afonso C.L."/>
            <person name="Miller P.J."/>
            <person name="Scott M.A."/>
            <person name="Spackman E."/>
            <person name="Goraichik I."/>
            <person name="Dimitrov K.M."/>
            <person name="Suarez D.L."/>
            <person name="Swayne D.E."/>
        </authorList>
    </citation>
    <scope>NUCLEOTIDE SEQUENCE [LARGE SCALE GENOMIC DNA]</scope>
    <source>
        <strain evidence="7 8">USBA 355</strain>
    </source>
</reference>
<evidence type="ECO:0000313" key="7">
    <source>
        <dbReference type="EMBL" id="SME92022.1"/>
    </source>
</evidence>
<dbReference type="InterPro" id="IPR025110">
    <property type="entry name" value="AMP-bd_C"/>
</dbReference>
<dbReference type="PANTHER" id="PTHR43201">
    <property type="entry name" value="ACYL-COA SYNTHETASE"/>
    <property type="match status" value="1"/>
</dbReference>
<dbReference type="GO" id="GO:0031956">
    <property type="term" value="F:medium-chain fatty acid-CoA ligase activity"/>
    <property type="evidence" value="ECO:0007669"/>
    <property type="project" value="TreeGrafter"/>
</dbReference>
<dbReference type="Gene3D" id="3.40.50.12780">
    <property type="entry name" value="N-terminal domain of ligase-like"/>
    <property type="match status" value="1"/>
</dbReference>
<dbReference type="AlphaFoldDB" id="A0A1Y6BBE1"/>
<dbReference type="InterPro" id="IPR042099">
    <property type="entry name" value="ANL_N_sf"/>
</dbReference>
<sequence>MTDLREAESLSALIAAGNGDAPALLAPDRPPTTRAGLARQIERIGGALAARGIGAGDRVAIVLANGPEMAAAFLGVAAHATAAPLNPAYRAEEFAFYLDDLGAKAIILAEGVDSPVRAVAAERGLPLLELSVPEGAAAGVFDLPGMAEAAAARPSGADDEALVLHTSGTTSRPKVVPLLQRNLLASARHIGDALWLGPADRCLNVMPLFHIHGLIAAVLSSLGAGGSVVCTPGFNALRFMAWLGESGATWYTAVPTMHQAILSRAERQPEAARGAGLRFVRSSSSSLPPQVMLALEETFGCPVIESYGMTEAAHQMTSNQLPPGQRKPGTVGVPSGPQVRVVDEAWESVPTGAVGEVVIKGPNVTPGYEANPKANAESFRDGWFRTGDQGTFDADGFLTITGRLKEIINRGGEKISPREVDEVLLDHPAVGQAVTFALPHPKLGEEVAAAIVLKEGQSADERALRDFAATRLADFKVPRKWVFLEEIPKGATGKLQRIGLAKQLGLAE</sequence>
<gene>
    <name evidence="7" type="ORF">SAMN05428998_101456</name>
</gene>
<dbReference type="Proteomes" id="UP000192917">
    <property type="component" value="Unassembled WGS sequence"/>
</dbReference>
<protein>
    <submittedName>
        <fullName evidence="7">Acyl-CoA synthetase (AMP-forming)/AMP-acid ligase II</fullName>
    </submittedName>
</protein>
<evidence type="ECO:0000256" key="4">
    <source>
        <dbReference type="ARBA" id="ARBA00022840"/>
    </source>
</evidence>
<keyword evidence="2 7" id="KW-0436">Ligase</keyword>
<dbReference type="PANTHER" id="PTHR43201:SF5">
    <property type="entry name" value="MEDIUM-CHAIN ACYL-COA LIGASE ACSF2, MITOCHONDRIAL"/>
    <property type="match status" value="1"/>
</dbReference>
<dbReference type="SUPFAM" id="SSF56801">
    <property type="entry name" value="Acetyl-CoA synthetase-like"/>
    <property type="match status" value="1"/>
</dbReference>
<evidence type="ECO:0000259" key="5">
    <source>
        <dbReference type="Pfam" id="PF00501"/>
    </source>
</evidence>
<feature type="domain" description="AMP-dependent synthetase/ligase" evidence="5">
    <location>
        <begin position="15"/>
        <end position="368"/>
    </location>
</feature>
<dbReference type="Gene3D" id="3.30.300.30">
    <property type="match status" value="1"/>
</dbReference>
<evidence type="ECO:0000313" key="8">
    <source>
        <dbReference type="Proteomes" id="UP000192917"/>
    </source>
</evidence>
<dbReference type="EMBL" id="FWZX01000001">
    <property type="protein sequence ID" value="SME92022.1"/>
    <property type="molecule type" value="Genomic_DNA"/>
</dbReference>
<dbReference type="STRING" id="560819.SAMN05428998_101456"/>
<comment type="similarity">
    <text evidence="1">Belongs to the ATP-dependent AMP-binding enzyme family.</text>
</comment>
<evidence type="ECO:0000256" key="2">
    <source>
        <dbReference type="ARBA" id="ARBA00022598"/>
    </source>
</evidence>
<feature type="domain" description="AMP-binding enzyme C-terminal" evidence="6">
    <location>
        <begin position="419"/>
        <end position="494"/>
    </location>
</feature>
<evidence type="ECO:0000259" key="6">
    <source>
        <dbReference type="Pfam" id="PF13193"/>
    </source>
</evidence>
<dbReference type="GO" id="GO:0006631">
    <property type="term" value="P:fatty acid metabolic process"/>
    <property type="evidence" value="ECO:0007669"/>
    <property type="project" value="TreeGrafter"/>
</dbReference>
<dbReference type="InterPro" id="IPR020845">
    <property type="entry name" value="AMP-binding_CS"/>
</dbReference>
<dbReference type="InterPro" id="IPR045851">
    <property type="entry name" value="AMP-bd_C_sf"/>
</dbReference>
<dbReference type="PROSITE" id="PS00455">
    <property type="entry name" value="AMP_BINDING"/>
    <property type="match status" value="1"/>
</dbReference>